<evidence type="ECO:0000256" key="1">
    <source>
        <dbReference type="SAM" id="Phobius"/>
    </source>
</evidence>
<dbReference type="Proteomes" id="UP000306985">
    <property type="component" value="Unassembled WGS sequence"/>
</dbReference>
<dbReference type="Pfam" id="PF10724">
    <property type="entry name" value="DUF2516"/>
    <property type="match status" value="1"/>
</dbReference>
<proteinExistence type="predicted"/>
<gene>
    <name evidence="2" type="ORF">FDO65_13400</name>
</gene>
<dbReference type="AlphaFoldDB" id="A0A4U6QFD8"/>
<comment type="caution">
    <text evidence="2">The sequence shown here is derived from an EMBL/GenBank/DDBJ whole genome shotgun (WGS) entry which is preliminary data.</text>
</comment>
<accession>A0A4U6QFD8</accession>
<feature type="transmembrane region" description="Helical" evidence="1">
    <location>
        <begin position="6"/>
        <end position="22"/>
    </location>
</feature>
<reference evidence="2 3" key="1">
    <citation type="submission" date="2019-05" db="EMBL/GenBank/DDBJ databases">
        <title>Nakamurella sp. N5BH11, whole genome shotgun sequence.</title>
        <authorList>
            <person name="Tuo L."/>
        </authorList>
    </citation>
    <scope>NUCLEOTIDE SEQUENCE [LARGE SCALE GENOMIC DNA]</scope>
    <source>
        <strain evidence="2 3">N5BH11</strain>
    </source>
</reference>
<dbReference type="OrthoDB" id="5191769at2"/>
<sequence>MTGAINLALSFAGAALGIFAMVDAFSRRPDAFAAADKQTKGTWTGITGACGVVLCMSIVFGLFAPQTIFWLAALTGSLVYLLDVRPRLREVQSGGRW</sequence>
<evidence type="ECO:0000313" key="2">
    <source>
        <dbReference type="EMBL" id="TKV58987.1"/>
    </source>
</evidence>
<keyword evidence="1" id="KW-0472">Membrane</keyword>
<dbReference type="InterPro" id="IPR019662">
    <property type="entry name" value="DUF2516"/>
</dbReference>
<name>A0A4U6QFD8_9ACTN</name>
<organism evidence="2 3">
    <name type="scientific">Nakamurella flava</name>
    <dbReference type="NCBI Taxonomy" id="2576308"/>
    <lineage>
        <taxon>Bacteria</taxon>
        <taxon>Bacillati</taxon>
        <taxon>Actinomycetota</taxon>
        <taxon>Actinomycetes</taxon>
        <taxon>Nakamurellales</taxon>
        <taxon>Nakamurellaceae</taxon>
        <taxon>Nakamurella</taxon>
    </lineage>
</organism>
<protein>
    <submittedName>
        <fullName evidence="2">DUF2516 family protein</fullName>
    </submittedName>
</protein>
<keyword evidence="1" id="KW-0812">Transmembrane</keyword>
<keyword evidence="3" id="KW-1185">Reference proteome</keyword>
<dbReference type="EMBL" id="SZZH01000003">
    <property type="protein sequence ID" value="TKV58987.1"/>
    <property type="molecule type" value="Genomic_DNA"/>
</dbReference>
<evidence type="ECO:0000313" key="3">
    <source>
        <dbReference type="Proteomes" id="UP000306985"/>
    </source>
</evidence>
<keyword evidence="1" id="KW-1133">Transmembrane helix</keyword>
<feature type="transmembrane region" description="Helical" evidence="1">
    <location>
        <begin position="43"/>
        <end position="62"/>
    </location>
</feature>